<name>A0A139PPH1_STROR</name>
<dbReference type="SUPFAM" id="SSF57783">
    <property type="entry name" value="Zinc beta-ribbon"/>
    <property type="match status" value="1"/>
</dbReference>
<dbReference type="AlphaFoldDB" id="A0A139PPH1"/>
<dbReference type="PROSITE" id="PS52039">
    <property type="entry name" value="TOPO_IA_2"/>
    <property type="match status" value="1"/>
</dbReference>
<evidence type="ECO:0000313" key="3">
    <source>
        <dbReference type="EMBL" id="KXT92204.1"/>
    </source>
</evidence>
<dbReference type="GO" id="GO:0003677">
    <property type="term" value="F:DNA binding"/>
    <property type="evidence" value="ECO:0007669"/>
    <property type="project" value="InterPro"/>
</dbReference>
<dbReference type="GO" id="GO:0003917">
    <property type="term" value="F:DNA topoisomerase type I (single strand cut, ATP-independent) activity"/>
    <property type="evidence" value="ECO:0007669"/>
    <property type="project" value="InterPro"/>
</dbReference>
<feature type="domain" description="Topo IA-type catalytic" evidence="2">
    <location>
        <begin position="1"/>
        <end position="91"/>
    </location>
</feature>
<dbReference type="PANTHER" id="PTHR42785:SF1">
    <property type="entry name" value="DNA TOPOISOMERASE"/>
    <property type="match status" value="1"/>
</dbReference>
<dbReference type="SUPFAM" id="SSF56712">
    <property type="entry name" value="Prokaryotic type I DNA topoisomerase"/>
    <property type="match status" value="1"/>
</dbReference>
<comment type="caution">
    <text evidence="3">The sequence shown here is derived from an EMBL/GenBank/DDBJ whole genome shotgun (WGS) entry which is preliminary data.</text>
</comment>
<reference evidence="3 4" key="1">
    <citation type="submission" date="2016-01" db="EMBL/GenBank/DDBJ databases">
        <title>Highly variable Streptococcus oralis are common among viridans streptococci isolated from primates.</title>
        <authorList>
            <person name="Denapaite D."/>
            <person name="Rieger M."/>
            <person name="Koendgen S."/>
            <person name="Brueckner R."/>
            <person name="Ochigava I."/>
            <person name="Kappeler P."/>
            <person name="Maetz-Rensing K."/>
            <person name="Leendertz F."/>
            <person name="Hakenbeck R."/>
        </authorList>
    </citation>
    <scope>NUCLEOTIDE SEQUENCE [LARGE SCALE GENOMIC DNA]</scope>
    <source>
        <strain evidence="3 4">DD21</strain>
    </source>
</reference>
<proteinExistence type="predicted"/>
<dbReference type="InterPro" id="IPR023405">
    <property type="entry name" value="Topo_IA_core_domain"/>
</dbReference>
<keyword evidence="1 3" id="KW-0413">Isomerase</keyword>
<dbReference type="PANTHER" id="PTHR42785">
    <property type="entry name" value="DNA TOPOISOMERASE, TYPE IA, CORE"/>
    <property type="match status" value="1"/>
</dbReference>
<dbReference type="InterPro" id="IPR013498">
    <property type="entry name" value="Topo_IA_Znf"/>
</dbReference>
<evidence type="ECO:0000259" key="2">
    <source>
        <dbReference type="PROSITE" id="PS52039"/>
    </source>
</evidence>
<dbReference type="GO" id="GO:0006265">
    <property type="term" value="P:DNA topological change"/>
    <property type="evidence" value="ECO:0007669"/>
    <property type="project" value="InterPro"/>
</dbReference>
<dbReference type="Proteomes" id="UP000070053">
    <property type="component" value="Unassembled WGS sequence"/>
</dbReference>
<accession>A0A139PPH1</accession>
<gene>
    <name evidence="3" type="ORF">SORDD21_00461</name>
</gene>
<dbReference type="Pfam" id="PF01131">
    <property type="entry name" value="Topoisom_bac"/>
    <property type="match status" value="1"/>
</dbReference>
<sequence length="224" mass="25717">MEENGVGRPSTYAPTIETIQKRYYVRLAAKRFEPTELGEIVNKLIVEYFPDIVNVTFTAEMEGKLDDVEVGKEQWQRVIDEFYKPFSKEVAKAEAEMEKIQIKDEPAGFDCEVCGSPMVIKLGRFGKFYACSNFPDCRHTQAIVKEIGVECPSCHQGQIIERKTKRNRIFYGCNRYPECEFTSWDKPIGRDCPKCGHFLVEKKVRGGGKQIVCSNGDYEEEKIK</sequence>
<dbReference type="Pfam" id="PF01396">
    <property type="entry name" value="Zn_ribbon_Top1"/>
    <property type="match status" value="3"/>
</dbReference>
<dbReference type="EMBL" id="LQZP01000137">
    <property type="protein sequence ID" value="KXT92204.1"/>
    <property type="molecule type" value="Genomic_DNA"/>
</dbReference>
<protein>
    <submittedName>
        <fullName evidence="3">DNA topoisomerase I</fullName>
        <ecNumber evidence="3">5.99.1.2</ecNumber>
    </submittedName>
</protein>
<evidence type="ECO:0000313" key="4">
    <source>
        <dbReference type="Proteomes" id="UP000070053"/>
    </source>
</evidence>
<dbReference type="InterPro" id="IPR013824">
    <property type="entry name" value="Topo_IA_cen_sub1"/>
</dbReference>
<dbReference type="PATRIC" id="fig|1303.81.peg.579"/>
<dbReference type="EC" id="5.99.1.2" evidence="3"/>
<dbReference type="GO" id="GO:0005694">
    <property type="term" value="C:chromosome"/>
    <property type="evidence" value="ECO:0007669"/>
    <property type="project" value="InterPro"/>
</dbReference>
<evidence type="ECO:0000256" key="1">
    <source>
        <dbReference type="ARBA" id="ARBA00023235"/>
    </source>
</evidence>
<dbReference type="InterPro" id="IPR000380">
    <property type="entry name" value="Topo_IA"/>
</dbReference>
<organism evidence="3 4">
    <name type="scientific">Streptococcus oralis</name>
    <dbReference type="NCBI Taxonomy" id="1303"/>
    <lineage>
        <taxon>Bacteria</taxon>
        <taxon>Bacillati</taxon>
        <taxon>Bacillota</taxon>
        <taxon>Bacilli</taxon>
        <taxon>Lactobacillales</taxon>
        <taxon>Streptococcaceae</taxon>
        <taxon>Streptococcus</taxon>
    </lineage>
</organism>
<dbReference type="Gene3D" id="3.30.65.10">
    <property type="entry name" value="Bacterial Topoisomerase I, domain 1"/>
    <property type="match status" value="2"/>
</dbReference>
<dbReference type="Gene3D" id="1.10.460.10">
    <property type="entry name" value="Topoisomerase I, domain 2"/>
    <property type="match status" value="1"/>
</dbReference>
<dbReference type="InterPro" id="IPR013497">
    <property type="entry name" value="Topo_IA_cen"/>
</dbReference>